<gene>
    <name evidence="1" type="ORF">E6A44_004950</name>
</gene>
<dbReference type="Proteomes" id="UP001517247">
    <property type="component" value="Unassembled WGS sequence"/>
</dbReference>
<dbReference type="RefSeq" id="WP_138722018.1">
    <property type="nucleotide sequence ID" value="NZ_SSHJ02000001.1"/>
</dbReference>
<evidence type="ECO:0000313" key="1">
    <source>
        <dbReference type="EMBL" id="MFN0254908.1"/>
    </source>
</evidence>
<protein>
    <recommendedName>
        <fullName evidence="3">Lipoprotein</fullName>
    </recommendedName>
</protein>
<evidence type="ECO:0008006" key="3">
    <source>
        <dbReference type="Google" id="ProtNLM"/>
    </source>
</evidence>
<proteinExistence type="predicted"/>
<sequence length="152" mass="16784">MRPLQLIFCLLFAALVLNSCKKNDAKNLEEIGYGSSFGMCVGYCSSRISVSADQVTFSKSKNGDKPETKTCTKAITENEVAALKKLVNTNEFNKLKEVVGCPDCADGGSEWVTLKLEGKLRKVTFEYGNAPEALKNIVVKLREMRAEFKDCN</sequence>
<accession>A0ABW9J2Z9</accession>
<reference evidence="1 2" key="1">
    <citation type="submission" date="2024-12" db="EMBL/GenBank/DDBJ databases">
        <authorList>
            <person name="Hu S."/>
        </authorList>
    </citation>
    <scope>NUCLEOTIDE SEQUENCE [LARGE SCALE GENOMIC DNA]</scope>
    <source>
        <strain evidence="1 2">THG-T11</strain>
    </source>
</reference>
<evidence type="ECO:0000313" key="2">
    <source>
        <dbReference type="Proteomes" id="UP001517247"/>
    </source>
</evidence>
<organism evidence="1 2">
    <name type="scientific">Pedobacter ureilyticus</name>
    <dbReference type="NCBI Taxonomy" id="1393051"/>
    <lineage>
        <taxon>Bacteria</taxon>
        <taxon>Pseudomonadati</taxon>
        <taxon>Bacteroidota</taxon>
        <taxon>Sphingobacteriia</taxon>
        <taxon>Sphingobacteriales</taxon>
        <taxon>Sphingobacteriaceae</taxon>
        <taxon>Pedobacter</taxon>
    </lineage>
</organism>
<dbReference type="EMBL" id="SSHJ02000001">
    <property type="protein sequence ID" value="MFN0254908.1"/>
    <property type="molecule type" value="Genomic_DNA"/>
</dbReference>
<keyword evidence="2" id="KW-1185">Reference proteome</keyword>
<comment type="caution">
    <text evidence="1">The sequence shown here is derived from an EMBL/GenBank/DDBJ whole genome shotgun (WGS) entry which is preliminary data.</text>
</comment>
<name>A0ABW9J2Z9_9SPHI</name>